<sequence>MLAEAARGSSKGLTFRRVNTVPGSKALFAQRNTVNKRPTPLADSRRAAKRPAASQEKGRQRGRGCVTRRAAAGGKGDMMSTGICAAYVPRREKTSTTGYCQPSLLPPAARKAARG</sequence>
<dbReference type="AlphaFoldDB" id="A0A9N7Y9Y6"/>
<evidence type="ECO:0000313" key="2">
    <source>
        <dbReference type="EMBL" id="CAB1418096.1"/>
    </source>
</evidence>
<dbReference type="EMBL" id="CADEAL010000304">
    <property type="protein sequence ID" value="CAB1418096.1"/>
    <property type="molecule type" value="Genomic_DNA"/>
</dbReference>
<reference evidence="2" key="1">
    <citation type="submission" date="2020-03" db="EMBL/GenBank/DDBJ databases">
        <authorList>
            <person name="Weist P."/>
        </authorList>
    </citation>
    <scope>NUCLEOTIDE SEQUENCE</scope>
</reference>
<protein>
    <submittedName>
        <fullName evidence="2">Uncharacterized protein</fullName>
    </submittedName>
</protein>
<proteinExistence type="predicted"/>
<accession>A0A9N7Y9Y6</accession>
<evidence type="ECO:0000313" key="3">
    <source>
        <dbReference type="Proteomes" id="UP001153269"/>
    </source>
</evidence>
<dbReference type="Proteomes" id="UP001153269">
    <property type="component" value="Unassembled WGS sequence"/>
</dbReference>
<evidence type="ECO:0000256" key="1">
    <source>
        <dbReference type="SAM" id="MobiDB-lite"/>
    </source>
</evidence>
<keyword evidence="3" id="KW-1185">Reference proteome</keyword>
<name>A0A9N7Y9Y6_PLEPL</name>
<feature type="region of interest" description="Disordered" evidence="1">
    <location>
        <begin position="95"/>
        <end position="115"/>
    </location>
</feature>
<feature type="region of interest" description="Disordered" evidence="1">
    <location>
        <begin position="33"/>
        <end position="74"/>
    </location>
</feature>
<comment type="caution">
    <text evidence="2">The sequence shown here is derived from an EMBL/GenBank/DDBJ whole genome shotgun (WGS) entry which is preliminary data.</text>
</comment>
<organism evidence="2 3">
    <name type="scientific">Pleuronectes platessa</name>
    <name type="common">European plaice</name>
    <dbReference type="NCBI Taxonomy" id="8262"/>
    <lineage>
        <taxon>Eukaryota</taxon>
        <taxon>Metazoa</taxon>
        <taxon>Chordata</taxon>
        <taxon>Craniata</taxon>
        <taxon>Vertebrata</taxon>
        <taxon>Euteleostomi</taxon>
        <taxon>Actinopterygii</taxon>
        <taxon>Neopterygii</taxon>
        <taxon>Teleostei</taxon>
        <taxon>Neoteleostei</taxon>
        <taxon>Acanthomorphata</taxon>
        <taxon>Carangaria</taxon>
        <taxon>Pleuronectiformes</taxon>
        <taxon>Pleuronectoidei</taxon>
        <taxon>Pleuronectidae</taxon>
        <taxon>Pleuronectes</taxon>
    </lineage>
</organism>
<gene>
    <name evidence="2" type="ORF">PLEPLA_LOCUS5918</name>
</gene>